<reference evidence="1 2" key="1">
    <citation type="submission" date="2014-03" db="EMBL/GenBank/DDBJ databases">
        <title>Draft genome of the hookworm Oesophagostomum dentatum.</title>
        <authorList>
            <person name="Mitreva M."/>
        </authorList>
    </citation>
    <scope>NUCLEOTIDE SEQUENCE [LARGE SCALE GENOMIC DNA]</scope>
    <source>
        <strain evidence="1 2">OD-Hann</strain>
    </source>
</reference>
<evidence type="ECO:0000313" key="2">
    <source>
        <dbReference type="Proteomes" id="UP000053660"/>
    </source>
</evidence>
<sequence length="127" mass="14838">MEPVTPNVPSFTIEYDKTGRAFELCDLIRKETPVAASRSKRIDWLVQQVRTRLETMTDHHYIVYGFVEDQIWVVKGLENLRENVEETHLEMRLNVDSLNLKMMAYKIQAISAEQAMLMSMRGRTSDM</sequence>
<dbReference type="EMBL" id="KN570338">
    <property type="protein sequence ID" value="KHJ84063.1"/>
    <property type="molecule type" value="Genomic_DNA"/>
</dbReference>
<proteinExistence type="predicted"/>
<keyword evidence="2" id="KW-1185">Reference proteome</keyword>
<organism evidence="1 2">
    <name type="scientific">Oesophagostomum dentatum</name>
    <name type="common">Nodular worm</name>
    <dbReference type="NCBI Taxonomy" id="61180"/>
    <lineage>
        <taxon>Eukaryota</taxon>
        <taxon>Metazoa</taxon>
        <taxon>Ecdysozoa</taxon>
        <taxon>Nematoda</taxon>
        <taxon>Chromadorea</taxon>
        <taxon>Rhabditida</taxon>
        <taxon>Rhabditina</taxon>
        <taxon>Rhabditomorpha</taxon>
        <taxon>Strongyloidea</taxon>
        <taxon>Strongylidae</taxon>
        <taxon>Oesophagostomum</taxon>
    </lineage>
</organism>
<evidence type="ECO:0000313" key="1">
    <source>
        <dbReference type="EMBL" id="KHJ84063.1"/>
    </source>
</evidence>
<protein>
    <submittedName>
        <fullName evidence="1">Uncharacterized protein</fullName>
    </submittedName>
</protein>
<accession>A0A0B1SFG5</accession>
<dbReference type="AlphaFoldDB" id="A0A0B1SFG5"/>
<gene>
    <name evidence="1" type="ORF">OESDEN_16227</name>
</gene>
<name>A0A0B1SFG5_OESDE</name>
<dbReference type="OrthoDB" id="5867073at2759"/>
<dbReference type="Proteomes" id="UP000053660">
    <property type="component" value="Unassembled WGS sequence"/>
</dbReference>